<evidence type="ECO:0000256" key="5">
    <source>
        <dbReference type="ARBA" id="ARBA00022927"/>
    </source>
</evidence>
<dbReference type="RefSeq" id="WP_076762598.1">
    <property type="nucleotide sequence ID" value="NZ_CM125431.1"/>
</dbReference>
<keyword evidence="8 9" id="KW-0472">Membrane</keyword>
<protein>
    <recommendedName>
        <fullName evidence="9">Protein translocase subunit SecE</fullName>
    </recommendedName>
</protein>
<dbReference type="GO" id="GO:0005886">
    <property type="term" value="C:plasma membrane"/>
    <property type="evidence" value="ECO:0007669"/>
    <property type="project" value="UniProtKB-SubCell"/>
</dbReference>
<reference evidence="10 13" key="2">
    <citation type="submission" date="2018-08" db="EMBL/GenBank/DDBJ databases">
        <title>Bacillus phenotypic plasticity.</title>
        <authorList>
            <person name="Hurtado E."/>
        </authorList>
    </citation>
    <scope>NUCLEOTIDE SEQUENCE [LARGE SCALE GENOMIC DNA]</scope>
    <source>
        <strain evidence="10 13">427</strain>
    </source>
</reference>
<dbReference type="Gene3D" id="1.20.5.1030">
    <property type="entry name" value="Preprotein translocase secy subunit"/>
    <property type="match status" value="1"/>
</dbReference>
<keyword evidence="2 9" id="KW-0813">Transport</keyword>
<dbReference type="Proteomes" id="UP000187367">
    <property type="component" value="Unassembled WGS sequence"/>
</dbReference>
<dbReference type="Proteomes" id="UP000324326">
    <property type="component" value="Unassembled WGS sequence"/>
</dbReference>
<keyword evidence="3 9" id="KW-1003">Cell membrane</keyword>
<evidence type="ECO:0000256" key="1">
    <source>
        <dbReference type="ARBA" id="ARBA00004370"/>
    </source>
</evidence>
<evidence type="ECO:0000256" key="4">
    <source>
        <dbReference type="ARBA" id="ARBA00022692"/>
    </source>
</evidence>
<dbReference type="PANTHER" id="PTHR33910">
    <property type="entry name" value="PROTEIN TRANSLOCASE SUBUNIT SECE"/>
    <property type="match status" value="1"/>
</dbReference>
<reference evidence="11 12" key="1">
    <citation type="submission" date="2017-01" db="EMBL/GenBank/DDBJ databases">
        <title>Bacillus phylogenomics.</title>
        <authorList>
            <person name="Dunlap C."/>
        </authorList>
    </citation>
    <scope>NUCLEOTIDE SEQUENCE [LARGE SCALE GENOMIC DNA]</scope>
    <source>
        <strain evidence="11 12">NRRL B-41282</strain>
    </source>
</reference>
<dbReference type="NCBIfam" id="TIGR00964">
    <property type="entry name" value="secE_bact"/>
    <property type="match status" value="1"/>
</dbReference>
<dbReference type="EMBL" id="QSND01000009">
    <property type="protein sequence ID" value="KAA6443982.1"/>
    <property type="molecule type" value="Genomic_DNA"/>
</dbReference>
<gene>
    <name evidence="9" type="primary">secE</name>
    <name evidence="11" type="ORF">BW143_01690</name>
    <name evidence="10" type="ORF">DX927_24320</name>
</gene>
<dbReference type="InterPro" id="IPR001901">
    <property type="entry name" value="Translocase_SecE/Sec61-g"/>
</dbReference>
<sequence length="56" mass="6478">MKFLKNVGKEMKKVTWPKGKDLTRYTITVITTVIFFAIFFALIDSGITQLIRLIVE</sequence>
<evidence type="ECO:0000313" key="11">
    <source>
        <dbReference type="EMBL" id="OMI09466.1"/>
    </source>
</evidence>
<comment type="subunit">
    <text evidence="9">Component of the Sec protein translocase complex. Heterotrimer consisting of SecY, SecE and SecG subunits. The heterotrimers can form oligomers, although 1 heterotrimer is thought to be able to translocate proteins. Interacts with the ribosome. Interacts with SecDF, and other proteins may be involved. Interacts with SecA.</text>
</comment>
<feature type="transmembrane region" description="Helical" evidence="9">
    <location>
        <begin position="21"/>
        <end position="43"/>
    </location>
</feature>
<dbReference type="GO" id="GO:0008320">
    <property type="term" value="F:protein transmembrane transporter activity"/>
    <property type="evidence" value="ECO:0007669"/>
    <property type="project" value="UniProtKB-UniRule"/>
</dbReference>
<dbReference type="EMBL" id="MTJL01000003">
    <property type="protein sequence ID" value="OMI09466.1"/>
    <property type="molecule type" value="Genomic_DNA"/>
</dbReference>
<comment type="function">
    <text evidence="9">Essential subunit of the Sec protein translocation channel SecYEG. Clamps together the 2 halves of SecY. May contact the channel plug during translocation.</text>
</comment>
<evidence type="ECO:0000313" key="12">
    <source>
        <dbReference type="Proteomes" id="UP000187367"/>
    </source>
</evidence>
<evidence type="ECO:0000256" key="3">
    <source>
        <dbReference type="ARBA" id="ARBA00022475"/>
    </source>
</evidence>
<dbReference type="STRING" id="1925020.BTA30_17505"/>
<comment type="similarity">
    <text evidence="9">Belongs to the SecE/SEC61-gamma family.</text>
</comment>
<keyword evidence="12" id="KW-1185">Reference proteome</keyword>
<accession>A0A1R1RNT5</accession>
<dbReference type="GO" id="GO:0006605">
    <property type="term" value="P:protein targeting"/>
    <property type="evidence" value="ECO:0007669"/>
    <property type="project" value="UniProtKB-UniRule"/>
</dbReference>
<dbReference type="Pfam" id="PF00584">
    <property type="entry name" value="SecE"/>
    <property type="match status" value="1"/>
</dbReference>
<keyword evidence="7 9" id="KW-0811">Translocation</keyword>
<comment type="subcellular location">
    <subcellularLocation>
        <location evidence="9">Cell membrane</location>
        <topology evidence="9">Single-pass membrane protein</topology>
    </subcellularLocation>
    <subcellularLocation>
        <location evidence="1">Membrane</location>
    </subcellularLocation>
</comment>
<evidence type="ECO:0000313" key="10">
    <source>
        <dbReference type="EMBL" id="KAA6443982.1"/>
    </source>
</evidence>
<comment type="caution">
    <text evidence="11">The sequence shown here is derived from an EMBL/GenBank/DDBJ whole genome shotgun (WGS) entry which is preliminary data.</text>
</comment>
<evidence type="ECO:0000256" key="8">
    <source>
        <dbReference type="ARBA" id="ARBA00023136"/>
    </source>
</evidence>
<accession>A0A1R1QXR8</accession>
<proteinExistence type="inferred from homology"/>
<dbReference type="HAMAP" id="MF_00422">
    <property type="entry name" value="SecE"/>
    <property type="match status" value="1"/>
</dbReference>
<evidence type="ECO:0000256" key="2">
    <source>
        <dbReference type="ARBA" id="ARBA00022448"/>
    </source>
</evidence>
<keyword evidence="4 9" id="KW-0812">Transmembrane</keyword>
<organism evidence="11 12">
    <name type="scientific">Bacillus swezeyi</name>
    <dbReference type="NCBI Taxonomy" id="1925020"/>
    <lineage>
        <taxon>Bacteria</taxon>
        <taxon>Bacillati</taxon>
        <taxon>Bacillota</taxon>
        <taxon>Bacilli</taxon>
        <taxon>Bacillales</taxon>
        <taxon>Bacillaceae</taxon>
        <taxon>Bacillus</taxon>
    </lineage>
</organism>
<dbReference type="GO" id="GO:0065002">
    <property type="term" value="P:intracellular protein transmembrane transport"/>
    <property type="evidence" value="ECO:0007669"/>
    <property type="project" value="UniProtKB-UniRule"/>
</dbReference>
<dbReference type="InterPro" id="IPR005807">
    <property type="entry name" value="SecE_bac"/>
</dbReference>
<keyword evidence="5 9" id="KW-0653">Protein transport</keyword>
<dbReference type="InterPro" id="IPR038379">
    <property type="entry name" value="SecE_sf"/>
</dbReference>
<evidence type="ECO:0000256" key="6">
    <source>
        <dbReference type="ARBA" id="ARBA00022989"/>
    </source>
</evidence>
<keyword evidence="6 9" id="KW-1133">Transmembrane helix</keyword>
<evidence type="ECO:0000256" key="9">
    <source>
        <dbReference type="HAMAP-Rule" id="MF_00422"/>
    </source>
</evidence>
<evidence type="ECO:0000256" key="7">
    <source>
        <dbReference type="ARBA" id="ARBA00023010"/>
    </source>
</evidence>
<dbReference type="GO" id="GO:0009306">
    <property type="term" value="P:protein secretion"/>
    <property type="evidence" value="ECO:0007669"/>
    <property type="project" value="UniProtKB-UniRule"/>
</dbReference>
<dbReference type="AlphaFoldDB" id="A0A1R1QXR8"/>
<name>A0A1R1QXR8_9BACI</name>
<dbReference type="GeneID" id="92787889"/>
<evidence type="ECO:0000313" key="13">
    <source>
        <dbReference type="Proteomes" id="UP000324326"/>
    </source>
</evidence>
<dbReference type="PANTHER" id="PTHR33910:SF1">
    <property type="entry name" value="PROTEIN TRANSLOCASE SUBUNIT SECE"/>
    <property type="match status" value="1"/>
</dbReference>
<dbReference type="GO" id="GO:0043952">
    <property type="term" value="P:protein transport by the Sec complex"/>
    <property type="evidence" value="ECO:0007669"/>
    <property type="project" value="UniProtKB-UniRule"/>
</dbReference>